<sequence>MRIAVYPGSFDPVTNGHIDIIKRAAKMVDHLVIGVLHNSSKTPLFSAEERVNMLSEVCKDIPNVEVRYFEGLLVDFVVECNATIVVRGLRAVTDFEYELQWAQSNRIVCPQMDTMFLVTNVQYSYLSSSVVREYASHNGDISAFVPPLVEKRLKEKFS</sequence>
<dbReference type="InterPro" id="IPR014729">
    <property type="entry name" value="Rossmann-like_a/b/a_fold"/>
</dbReference>
<dbReference type="SUPFAM" id="SSF52374">
    <property type="entry name" value="Nucleotidylyl transferase"/>
    <property type="match status" value="1"/>
</dbReference>
<dbReference type="Gene3D" id="3.40.50.620">
    <property type="entry name" value="HUPs"/>
    <property type="match status" value="1"/>
</dbReference>
<evidence type="ECO:0000259" key="10">
    <source>
        <dbReference type="Pfam" id="PF01467"/>
    </source>
</evidence>
<keyword evidence="6 9" id="KW-0460">Magnesium</keyword>
<comment type="catalytic activity">
    <reaction evidence="8 9">
        <text>(R)-4'-phosphopantetheine + ATP + H(+) = 3'-dephospho-CoA + diphosphate</text>
        <dbReference type="Rhea" id="RHEA:19801"/>
        <dbReference type="ChEBI" id="CHEBI:15378"/>
        <dbReference type="ChEBI" id="CHEBI:30616"/>
        <dbReference type="ChEBI" id="CHEBI:33019"/>
        <dbReference type="ChEBI" id="CHEBI:57328"/>
        <dbReference type="ChEBI" id="CHEBI:61723"/>
        <dbReference type="EC" id="2.7.7.3"/>
    </reaction>
</comment>
<proteinExistence type="inferred from homology"/>
<reference evidence="11" key="1">
    <citation type="submission" date="2020-10" db="EMBL/GenBank/DDBJ databases">
        <authorList>
            <person name="Gilroy R."/>
        </authorList>
    </citation>
    <scope>NUCLEOTIDE SEQUENCE</scope>
    <source>
        <strain evidence="11">CHK178-757</strain>
    </source>
</reference>
<comment type="subunit">
    <text evidence="9">Homohexamer.</text>
</comment>
<dbReference type="GO" id="GO:0005737">
    <property type="term" value="C:cytoplasm"/>
    <property type="evidence" value="ECO:0007669"/>
    <property type="project" value="UniProtKB-SubCell"/>
</dbReference>
<keyword evidence="5 9" id="KW-0067">ATP-binding</keyword>
<feature type="binding site" evidence="9">
    <location>
        <begin position="88"/>
        <end position="90"/>
    </location>
    <ligand>
        <name>ATP</name>
        <dbReference type="ChEBI" id="CHEBI:30616"/>
    </ligand>
</feature>
<dbReference type="PRINTS" id="PR01020">
    <property type="entry name" value="LPSBIOSNTHSS"/>
</dbReference>
<evidence type="ECO:0000256" key="5">
    <source>
        <dbReference type="ARBA" id="ARBA00022840"/>
    </source>
</evidence>
<dbReference type="PANTHER" id="PTHR21342">
    <property type="entry name" value="PHOSPHOPANTETHEINE ADENYLYLTRANSFERASE"/>
    <property type="match status" value="1"/>
</dbReference>
<feature type="domain" description="Cytidyltransferase-like" evidence="10">
    <location>
        <begin position="5"/>
        <end position="133"/>
    </location>
</feature>
<evidence type="ECO:0000256" key="2">
    <source>
        <dbReference type="ARBA" id="ARBA00022679"/>
    </source>
</evidence>
<feature type="binding site" evidence="9">
    <location>
        <begin position="123"/>
        <end position="129"/>
    </location>
    <ligand>
        <name>ATP</name>
        <dbReference type="ChEBI" id="CHEBI:30616"/>
    </ligand>
</feature>
<protein>
    <recommendedName>
        <fullName evidence="9">Phosphopantetheine adenylyltransferase</fullName>
        <ecNumber evidence="9">2.7.7.3</ecNumber>
    </recommendedName>
    <alternativeName>
        <fullName evidence="9">Dephospho-CoA pyrophosphorylase</fullName>
    </alternativeName>
    <alternativeName>
        <fullName evidence="9">Pantetheine-phosphate adenylyltransferase</fullName>
        <shortName evidence="9">PPAT</shortName>
    </alternativeName>
</protein>
<dbReference type="InterPro" id="IPR001980">
    <property type="entry name" value="PPAT"/>
</dbReference>
<evidence type="ECO:0000256" key="3">
    <source>
        <dbReference type="ARBA" id="ARBA00022695"/>
    </source>
</evidence>
<feature type="binding site" evidence="9">
    <location>
        <position position="98"/>
    </location>
    <ligand>
        <name>ATP</name>
        <dbReference type="ChEBI" id="CHEBI:30616"/>
    </ligand>
</feature>
<evidence type="ECO:0000256" key="8">
    <source>
        <dbReference type="ARBA" id="ARBA00029346"/>
    </source>
</evidence>
<feature type="site" description="Transition state stabilizer" evidence="9">
    <location>
        <position position="17"/>
    </location>
</feature>
<dbReference type="GO" id="GO:0005524">
    <property type="term" value="F:ATP binding"/>
    <property type="evidence" value="ECO:0007669"/>
    <property type="project" value="UniProtKB-KW"/>
</dbReference>
<feature type="binding site" evidence="9">
    <location>
        <position position="41"/>
    </location>
    <ligand>
        <name>substrate</name>
    </ligand>
</feature>
<dbReference type="NCBIfam" id="TIGR01510">
    <property type="entry name" value="coaD_prev_kdtB"/>
    <property type="match status" value="1"/>
</dbReference>
<dbReference type="CDD" id="cd02163">
    <property type="entry name" value="PPAT"/>
    <property type="match status" value="1"/>
</dbReference>
<dbReference type="NCBIfam" id="TIGR00125">
    <property type="entry name" value="cyt_tran_rel"/>
    <property type="match status" value="1"/>
</dbReference>
<name>A0A9D1F614_9FIRM</name>
<reference evidence="11" key="2">
    <citation type="journal article" date="2021" name="PeerJ">
        <title>Extensive microbial diversity within the chicken gut microbiome revealed by metagenomics and culture.</title>
        <authorList>
            <person name="Gilroy R."/>
            <person name="Ravi A."/>
            <person name="Getino M."/>
            <person name="Pursley I."/>
            <person name="Horton D.L."/>
            <person name="Alikhan N.F."/>
            <person name="Baker D."/>
            <person name="Gharbi K."/>
            <person name="Hall N."/>
            <person name="Watson M."/>
            <person name="Adriaenssens E.M."/>
            <person name="Foster-Nyarko E."/>
            <person name="Jarju S."/>
            <person name="Secka A."/>
            <person name="Antonio M."/>
            <person name="Oren A."/>
            <person name="Chaudhuri R.R."/>
            <person name="La Ragione R."/>
            <person name="Hildebrand F."/>
            <person name="Pallen M.J."/>
        </authorList>
    </citation>
    <scope>NUCLEOTIDE SEQUENCE</scope>
    <source>
        <strain evidence="11">CHK178-757</strain>
    </source>
</reference>
<evidence type="ECO:0000256" key="4">
    <source>
        <dbReference type="ARBA" id="ARBA00022741"/>
    </source>
</evidence>
<feature type="binding site" evidence="9">
    <location>
        <position position="87"/>
    </location>
    <ligand>
        <name>substrate</name>
    </ligand>
</feature>
<comment type="function">
    <text evidence="9">Reversibly transfers an adenylyl group from ATP to 4'-phosphopantetheine, yielding dephospho-CoA (dPCoA) and pyrophosphate.</text>
</comment>
<accession>A0A9D1F614</accession>
<evidence type="ECO:0000313" key="12">
    <source>
        <dbReference type="Proteomes" id="UP000823927"/>
    </source>
</evidence>
<comment type="cofactor">
    <cofactor evidence="9">
        <name>Mg(2+)</name>
        <dbReference type="ChEBI" id="CHEBI:18420"/>
    </cofactor>
</comment>
<comment type="subcellular location">
    <subcellularLocation>
        <location evidence="9">Cytoplasm</location>
    </subcellularLocation>
</comment>
<evidence type="ECO:0000256" key="1">
    <source>
        <dbReference type="ARBA" id="ARBA00022490"/>
    </source>
</evidence>
<evidence type="ECO:0000256" key="7">
    <source>
        <dbReference type="ARBA" id="ARBA00022993"/>
    </source>
</evidence>
<dbReference type="GO" id="GO:0015937">
    <property type="term" value="P:coenzyme A biosynthetic process"/>
    <property type="evidence" value="ECO:0007669"/>
    <property type="project" value="UniProtKB-UniRule"/>
</dbReference>
<dbReference type="EMBL" id="DVIT01000044">
    <property type="protein sequence ID" value="HIS48110.1"/>
    <property type="molecule type" value="Genomic_DNA"/>
</dbReference>
<dbReference type="EC" id="2.7.7.3" evidence="9"/>
<dbReference type="Pfam" id="PF01467">
    <property type="entry name" value="CTP_transf_like"/>
    <property type="match status" value="1"/>
</dbReference>
<keyword evidence="7 9" id="KW-0173">Coenzyme A biosynthesis</keyword>
<feature type="binding site" evidence="9">
    <location>
        <begin position="9"/>
        <end position="10"/>
    </location>
    <ligand>
        <name>ATP</name>
        <dbReference type="ChEBI" id="CHEBI:30616"/>
    </ligand>
</feature>
<dbReference type="InterPro" id="IPR004821">
    <property type="entry name" value="Cyt_trans-like"/>
</dbReference>
<feature type="binding site" evidence="9">
    <location>
        <position position="17"/>
    </location>
    <ligand>
        <name>ATP</name>
        <dbReference type="ChEBI" id="CHEBI:30616"/>
    </ligand>
</feature>
<feature type="binding site" evidence="9">
    <location>
        <position position="9"/>
    </location>
    <ligand>
        <name>substrate</name>
    </ligand>
</feature>
<evidence type="ECO:0000313" key="11">
    <source>
        <dbReference type="EMBL" id="HIS48110.1"/>
    </source>
</evidence>
<keyword evidence="2 9" id="KW-0808">Transferase</keyword>
<comment type="caution">
    <text evidence="11">The sequence shown here is derived from an EMBL/GenBank/DDBJ whole genome shotgun (WGS) entry which is preliminary data.</text>
</comment>
<evidence type="ECO:0000256" key="6">
    <source>
        <dbReference type="ARBA" id="ARBA00022842"/>
    </source>
</evidence>
<evidence type="ECO:0000256" key="9">
    <source>
        <dbReference type="HAMAP-Rule" id="MF_00151"/>
    </source>
</evidence>
<dbReference type="GO" id="GO:0004595">
    <property type="term" value="F:pantetheine-phosphate adenylyltransferase activity"/>
    <property type="evidence" value="ECO:0007669"/>
    <property type="project" value="UniProtKB-UniRule"/>
</dbReference>
<dbReference type="Proteomes" id="UP000823927">
    <property type="component" value="Unassembled WGS sequence"/>
</dbReference>
<feature type="binding site" evidence="9">
    <location>
        <position position="73"/>
    </location>
    <ligand>
        <name>substrate</name>
    </ligand>
</feature>
<keyword evidence="1 9" id="KW-0963">Cytoplasm</keyword>
<comment type="pathway">
    <text evidence="9">Cofactor biosynthesis; coenzyme A biosynthesis; CoA from (R)-pantothenate: step 4/5.</text>
</comment>
<keyword evidence="3 9" id="KW-0548">Nucleotidyltransferase</keyword>
<dbReference type="AlphaFoldDB" id="A0A9D1F614"/>
<dbReference type="PANTHER" id="PTHR21342:SF1">
    <property type="entry name" value="PHOSPHOPANTETHEINE ADENYLYLTRANSFERASE"/>
    <property type="match status" value="1"/>
</dbReference>
<keyword evidence="4 9" id="KW-0547">Nucleotide-binding</keyword>
<gene>
    <name evidence="9 11" type="primary">coaD</name>
    <name evidence="11" type="ORF">IAB46_11285</name>
</gene>
<comment type="similarity">
    <text evidence="9">Belongs to the bacterial CoaD family.</text>
</comment>
<organism evidence="11 12">
    <name type="scientific">Candidatus Scybalocola faecigallinarum</name>
    <dbReference type="NCBI Taxonomy" id="2840941"/>
    <lineage>
        <taxon>Bacteria</taxon>
        <taxon>Bacillati</taxon>
        <taxon>Bacillota</taxon>
        <taxon>Clostridia</taxon>
        <taxon>Lachnospirales</taxon>
        <taxon>Lachnospiraceae</taxon>
        <taxon>Lachnospiraceae incertae sedis</taxon>
        <taxon>Candidatus Scybalocola (ex Gilroy et al. 2021)</taxon>
    </lineage>
</organism>
<dbReference type="HAMAP" id="MF_00151">
    <property type="entry name" value="PPAT_bact"/>
    <property type="match status" value="1"/>
</dbReference>